<evidence type="ECO:0000313" key="1">
    <source>
        <dbReference type="EMBL" id="CAG8637665.1"/>
    </source>
</evidence>
<protein>
    <submittedName>
        <fullName evidence="1">3799_t:CDS:1</fullName>
    </submittedName>
</protein>
<evidence type="ECO:0000313" key="2">
    <source>
        <dbReference type="Proteomes" id="UP000789702"/>
    </source>
</evidence>
<sequence>MSKDANYEKYYKNALKKFTEIANETNSTTTPRLLSSSPLKYTSSSKMKTTYSQIMPFSHQTNQYDYNPIQQDHNSLTTQSYPVQHNDNPQNSTSTTNRSCHIKQSKNSLVNQSQIISQQKSNIDWPEEIDGWVYIKNSDGKADLDEVDKVEDYHCVCCKCAECTITEIDSPNVTTISSRSISTLKNTIPNHTTTTSTSTQALLNTKKLSDAMFEDDEMYLIL</sequence>
<accession>A0ACA9N778</accession>
<proteinExistence type="predicted"/>
<gene>
    <name evidence="1" type="ORF">DHETER_LOCUS8687</name>
</gene>
<dbReference type="Proteomes" id="UP000789702">
    <property type="component" value="Unassembled WGS sequence"/>
</dbReference>
<comment type="caution">
    <text evidence="1">The sequence shown here is derived from an EMBL/GenBank/DDBJ whole genome shotgun (WGS) entry which is preliminary data.</text>
</comment>
<name>A0ACA9N778_9GLOM</name>
<dbReference type="EMBL" id="CAJVPU010014120">
    <property type="protein sequence ID" value="CAG8637665.1"/>
    <property type="molecule type" value="Genomic_DNA"/>
</dbReference>
<organism evidence="1 2">
    <name type="scientific">Dentiscutata heterogama</name>
    <dbReference type="NCBI Taxonomy" id="1316150"/>
    <lineage>
        <taxon>Eukaryota</taxon>
        <taxon>Fungi</taxon>
        <taxon>Fungi incertae sedis</taxon>
        <taxon>Mucoromycota</taxon>
        <taxon>Glomeromycotina</taxon>
        <taxon>Glomeromycetes</taxon>
        <taxon>Diversisporales</taxon>
        <taxon>Gigasporaceae</taxon>
        <taxon>Dentiscutata</taxon>
    </lineage>
</organism>
<keyword evidence="2" id="KW-1185">Reference proteome</keyword>
<reference evidence="1" key="1">
    <citation type="submission" date="2021-06" db="EMBL/GenBank/DDBJ databases">
        <authorList>
            <person name="Kallberg Y."/>
            <person name="Tangrot J."/>
            <person name="Rosling A."/>
        </authorList>
    </citation>
    <scope>NUCLEOTIDE SEQUENCE</scope>
    <source>
        <strain evidence="1">IL203A</strain>
    </source>
</reference>